<keyword evidence="1" id="KW-0472">Membrane</keyword>
<reference evidence="2" key="1">
    <citation type="journal article" date="2023" name="Mol. Phylogenet. Evol.">
        <title>Genome-scale phylogeny and comparative genomics of the fungal order Sordariales.</title>
        <authorList>
            <person name="Hensen N."/>
            <person name="Bonometti L."/>
            <person name="Westerberg I."/>
            <person name="Brannstrom I.O."/>
            <person name="Guillou S."/>
            <person name="Cros-Aarteil S."/>
            <person name="Calhoun S."/>
            <person name="Haridas S."/>
            <person name="Kuo A."/>
            <person name="Mondo S."/>
            <person name="Pangilinan J."/>
            <person name="Riley R."/>
            <person name="LaButti K."/>
            <person name="Andreopoulos B."/>
            <person name="Lipzen A."/>
            <person name="Chen C."/>
            <person name="Yan M."/>
            <person name="Daum C."/>
            <person name="Ng V."/>
            <person name="Clum A."/>
            <person name="Steindorff A."/>
            <person name="Ohm R.A."/>
            <person name="Martin F."/>
            <person name="Silar P."/>
            <person name="Natvig D.O."/>
            <person name="Lalanne C."/>
            <person name="Gautier V."/>
            <person name="Ament-Velasquez S.L."/>
            <person name="Kruys A."/>
            <person name="Hutchinson M.I."/>
            <person name="Powell A.J."/>
            <person name="Barry K."/>
            <person name="Miller A.N."/>
            <person name="Grigoriev I.V."/>
            <person name="Debuchy R."/>
            <person name="Gladieux P."/>
            <person name="Hiltunen Thoren M."/>
            <person name="Johannesson H."/>
        </authorList>
    </citation>
    <scope>NUCLEOTIDE SEQUENCE</scope>
    <source>
        <strain evidence="2">PSN293</strain>
    </source>
</reference>
<name>A0AAN7B3K2_9PEZI</name>
<dbReference type="EMBL" id="MU858334">
    <property type="protein sequence ID" value="KAK4206950.1"/>
    <property type="molecule type" value="Genomic_DNA"/>
</dbReference>
<evidence type="ECO:0000313" key="3">
    <source>
        <dbReference type="Proteomes" id="UP001301769"/>
    </source>
</evidence>
<feature type="transmembrane region" description="Helical" evidence="1">
    <location>
        <begin position="54"/>
        <end position="79"/>
    </location>
</feature>
<dbReference type="Proteomes" id="UP001301769">
    <property type="component" value="Unassembled WGS sequence"/>
</dbReference>
<keyword evidence="1" id="KW-1133">Transmembrane helix</keyword>
<evidence type="ECO:0000256" key="1">
    <source>
        <dbReference type="SAM" id="Phobius"/>
    </source>
</evidence>
<keyword evidence="1" id="KW-0812">Transmembrane</keyword>
<feature type="transmembrane region" description="Helical" evidence="1">
    <location>
        <begin position="22"/>
        <end position="42"/>
    </location>
</feature>
<sequence>MELCSVRTSLHSRCLAGLSKQIGLYILLLFFIFLSCLIMAYHEDDYPSWPDCCHVVGFCLWIFMKGVVASPDIVMSLALTMPRMV</sequence>
<proteinExistence type="predicted"/>
<accession>A0AAN7B3K2</accession>
<organism evidence="2 3">
    <name type="scientific">Rhypophila decipiens</name>
    <dbReference type="NCBI Taxonomy" id="261697"/>
    <lineage>
        <taxon>Eukaryota</taxon>
        <taxon>Fungi</taxon>
        <taxon>Dikarya</taxon>
        <taxon>Ascomycota</taxon>
        <taxon>Pezizomycotina</taxon>
        <taxon>Sordariomycetes</taxon>
        <taxon>Sordariomycetidae</taxon>
        <taxon>Sordariales</taxon>
        <taxon>Naviculisporaceae</taxon>
        <taxon>Rhypophila</taxon>
    </lineage>
</organism>
<keyword evidence="3" id="KW-1185">Reference proteome</keyword>
<evidence type="ECO:0000313" key="2">
    <source>
        <dbReference type="EMBL" id="KAK4206950.1"/>
    </source>
</evidence>
<comment type="caution">
    <text evidence="2">The sequence shown here is derived from an EMBL/GenBank/DDBJ whole genome shotgun (WGS) entry which is preliminary data.</text>
</comment>
<gene>
    <name evidence="2" type="ORF">QBC37DRAFT_434222</name>
</gene>
<protein>
    <submittedName>
        <fullName evidence="2">Uncharacterized protein</fullName>
    </submittedName>
</protein>
<dbReference type="AlphaFoldDB" id="A0AAN7B3K2"/>
<reference evidence="2" key="2">
    <citation type="submission" date="2023-05" db="EMBL/GenBank/DDBJ databases">
        <authorList>
            <consortium name="Lawrence Berkeley National Laboratory"/>
            <person name="Steindorff A."/>
            <person name="Hensen N."/>
            <person name="Bonometti L."/>
            <person name="Westerberg I."/>
            <person name="Brannstrom I.O."/>
            <person name="Guillou S."/>
            <person name="Cros-Aarteil S."/>
            <person name="Calhoun S."/>
            <person name="Haridas S."/>
            <person name="Kuo A."/>
            <person name="Mondo S."/>
            <person name="Pangilinan J."/>
            <person name="Riley R."/>
            <person name="Labutti K."/>
            <person name="Andreopoulos B."/>
            <person name="Lipzen A."/>
            <person name="Chen C."/>
            <person name="Yanf M."/>
            <person name="Daum C."/>
            <person name="Ng V."/>
            <person name="Clum A."/>
            <person name="Ohm R."/>
            <person name="Martin F."/>
            <person name="Silar P."/>
            <person name="Natvig D."/>
            <person name="Lalanne C."/>
            <person name="Gautier V."/>
            <person name="Ament-Velasquez S.L."/>
            <person name="Kruys A."/>
            <person name="Hutchinson M.I."/>
            <person name="Powell A.J."/>
            <person name="Barry K."/>
            <person name="Miller A.N."/>
            <person name="Grigoriev I.V."/>
            <person name="Debuchy R."/>
            <person name="Gladieux P."/>
            <person name="Thoren M.H."/>
            <person name="Johannesson H."/>
        </authorList>
    </citation>
    <scope>NUCLEOTIDE SEQUENCE</scope>
    <source>
        <strain evidence="2">PSN293</strain>
    </source>
</reference>